<feature type="domain" description="ABC transporter" evidence="10">
    <location>
        <begin position="1012"/>
        <end position="1452"/>
    </location>
</feature>
<evidence type="ECO:0000256" key="1">
    <source>
        <dbReference type="ARBA" id="ARBA00004141"/>
    </source>
</evidence>
<feature type="domain" description="ABC transmembrane type-1" evidence="11">
    <location>
        <begin position="3"/>
        <end position="297"/>
    </location>
</feature>
<dbReference type="Gene3D" id="1.20.1560.10">
    <property type="entry name" value="ABC transporter type 1, transmembrane domain"/>
    <property type="match status" value="2"/>
</dbReference>
<keyword evidence="6" id="KW-0067">ATP-binding</keyword>
<evidence type="ECO:0000256" key="6">
    <source>
        <dbReference type="ARBA" id="ARBA00022840"/>
    </source>
</evidence>
<name>A0A078AV49_STYLE</name>
<comment type="similarity">
    <text evidence="2">Belongs to the ABC transporter superfamily. ABCB family. Multidrug resistance exporter (TC 3.A.1.201) subfamily.</text>
</comment>
<keyword evidence="8 9" id="KW-0472">Membrane</keyword>
<dbReference type="InterPro" id="IPR036640">
    <property type="entry name" value="ABC1_TM_sf"/>
</dbReference>
<dbReference type="CDD" id="cd18577">
    <property type="entry name" value="ABC_6TM_Pgp_ABCB1_D1_like"/>
    <property type="match status" value="1"/>
</dbReference>
<dbReference type="PROSITE" id="PS00211">
    <property type="entry name" value="ABC_TRANSPORTER_1"/>
    <property type="match status" value="2"/>
</dbReference>
<feature type="transmembrane region" description="Helical" evidence="9">
    <location>
        <begin position="794"/>
        <end position="814"/>
    </location>
</feature>
<evidence type="ECO:0000256" key="2">
    <source>
        <dbReference type="ARBA" id="ARBA00007577"/>
    </source>
</evidence>
<dbReference type="InParanoid" id="A0A078AV49"/>
<dbReference type="OMA" id="NEIAWFE"/>
<dbReference type="Gene3D" id="3.40.50.300">
    <property type="entry name" value="P-loop containing nucleotide triphosphate hydrolases"/>
    <property type="match status" value="3"/>
</dbReference>
<dbReference type="GO" id="GO:0015421">
    <property type="term" value="F:ABC-type oligopeptide transporter activity"/>
    <property type="evidence" value="ECO:0007669"/>
    <property type="project" value="TreeGrafter"/>
</dbReference>
<dbReference type="EMBL" id="CCKQ01014503">
    <property type="protein sequence ID" value="CDW86275.1"/>
    <property type="molecule type" value="Genomic_DNA"/>
</dbReference>
<dbReference type="InterPro" id="IPR039421">
    <property type="entry name" value="Type_1_exporter"/>
</dbReference>
<dbReference type="GO" id="GO:0016887">
    <property type="term" value="F:ATP hydrolysis activity"/>
    <property type="evidence" value="ECO:0007669"/>
    <property type="project" value="InterPro"/>
</dbReference>
<evidence type="ECO:0000256" key="3">
    <source>
        <dbReference type="ARBA" id="ARBA00022448"/>
    </source>
</evidence>
<dbReference type="FunCoup" id="A0A078AV49">
    <property type="interactions" value="3"/>
</dbReference>
<evidence type="ECO:0000256" key="9">
    <source>
        <dbReference type="SAM" id="Phobius"/>
    </source>
</evidence>
<evidence type="ECO:0000256" key="8">
    <source>
        <dbReference type="ARBA" id="ARBA00023136"/>
    </source>
</evidence>
<keyword evidence="13" id="KW-1185">Reference proteome</keyword>
<evidence type="ECO:0000313" key="12">
    <source>
        <dbReference type="EMBL" id="CDW86275.1"/>
    </source>
</evidence>
<dbReference type="Proteomes" id="UP000039865">
    <property type="component" value="Unassembled WGS sequence"/>
</dbReference>
<feature type="transmembrane region" description="Helical" evidence="9">
    <location>
        <begin position="122"/>
        <end position="141"/>
    </location>
</feature>
<keyword evidence="4 9" id="KW-0812">Transmembrane</keyword>
<evidence type="ECO:0000313" key="13">
    <source>
        <dbReference type="Proteomes" id="UP000039865"/>
    </source>
</evidence>
<gene>
    <name evidence="12" type="primary">Contig15779.g16820</name>
    <name evidence="12" type="ORF">STYLEM_15368</name>
</gene>
<sequence length="1456" mass="164764">MILLGTLAAVATGILLPIFAILIGDISDAFEPLNDPVSKRENLLEISGKIAIFSFATWFTGYIYFSFWQHVAENVTNELRIRYLSALLKQEVQYLEQIQVQKLPSLLGENFSQISESIGQKLSAFIFSFVNMLSAFIVSLIRGVDLTAIFFSVFPAMFIIIAILGAIVKKVSLSKILGLAKMTDKIDETLLGIKVVKSFAQEDREISMFQEISEQSRLKSVKAEYFTCAFIAILKFVIFGFYGINLWIATIYIDEKKINPNTGKQYTVGEIFSIIFCVMSCSAMTFQLIPNLQAVLKVKIIGKQIFDVIERKPQQEQYETISEQILPDFKSIIFDKVTFKYPNTKNDLLSEVCFQIQAETSTVIVGQSGSGKSTIVQLLERFYGINQGAILLDKVNINDIPINVLRDSIGYVQQEPILLQGTIIDNILFGNKDASEEQIKNALVKANASFVYSLENGVNTYVGTSSLINLSGGQKQRIAIARALVKNPKILILDEATSALDQKSEQEVQQAIFNLQNNNDGDKKRGQQITIIMIAHRLQTIQTAENIIYFDKDQGDLQISQASKGSLEYDQIMKKLIDQSKSSKSIENQEELVPKQMGQSKSQQLQQVRINEEFIAIPTEGAQPQIDQIESLNQYNNEESESLPVMVHLRKDSNNESGTFNNIMKYYGPKYMVVISFIASFIDAFAYPLNGYIFAKILFVLINNPYSKTYEEDRNFWCSSFMGLVLAAGLSDFLNNGIHKHLSENLTNNVRVKLYSSIMRKGFAWFDNQKRTPGILSGYLTEEIRHLNGLTSQAINNTLESIFCLLIGILIAFFNSWRLALIGMVASPMVVIGGVALQIALWNRAQNHTKAGSKEKVKIQPYDLANSLISEVLTNYKTVISFGPKNIGYLIEKYNLLLLEPQRNAIKYAHYSGIMYGYSMSSMYLFAALMFGIAAKYIVIYYDPPEESFIAIYTMLYAALQSGVLISQVPSLDRAKQASEKIFSIINEQDITDRIPQKMLVNSQHQIQNGTIQFKNVQFKYPSREENLFQRLNFEIQGGQKVAIVGHSGSGKSTIANLILRMYEITGGQILIDGIDMNQIETNILLSCIGYVMQEPILFDMSIKDNIKYGNIEATDHQLRISAKLANALHFIETIKQQGQSTNSNDFLDIQEIEEQNSINQLKEIYVENPILEKELQTLIEEQAIQDPQIRVIKQIVSAANQQIREKISKNVKIFIKVINESIEKHYDNLKVIKNFYWEVEVQDIKNFVQLKSTADEKYKQQIEVALTDNIEQFDIITVEEYLKLNLESINQLACPNFEDLINDKQNQDRIKTKQNFLEEQLEQIKSNSEKFSLQNEGKLHNGFNRSCGPKGSKLSGGQKQRIAIARALIKNPRILILDEATSALDEQSQEQVQKALETAMEGRTCIVIAHRLSTIQNCQWIIVMDKGEIVEQGSFQDLSLNQFSYFNKLKAKMES</sequence>
<evidence type="ECO:0000259" key="10">
    <source>
        <dbReference type="PROSITE" id="PS50893"/>
    </source>
</evidence>
<evidence type="ECO:0000256" key="5">
    <source>
        <dbReference type="ARBA" id="ARBA00022741"/>
    </source>
</evidence>
<dbReference type="PROSITE" id="PS50929">
    <property type="entry name" value="ABC_TM1F"/>
    <property type="match status" value="2"/>
</dbReference>
<feature type="transmembrane region" description="Helical" evidence="9">
    <location>
        <begin position="147"/>
        <end position="168"/>
    </location>
</feature>
<dbReference type="GO" id="GO:0005743">
    <property type="term" value="C:mitochondrial inner membrane"/>
    <property type="evidence" value="ECO:0007669"/>
    <property type="project" value="TreeGrafter"/>
</dbReference>
<keyword evidence="7 9" id="KW-1133">Transmembrane helix</keyword>
<comment type="subcellular location">
    <subcellularLocation>
        <location evidence="1">Membrane</location>
        <topology evidence="1">Multi-pass membrane protein</topology>
    </subcellularLocation>
</comment>
<keyword evidence="5" id="KW-0547">Nucleotide-binding</keyword>
<feature type="transmembrane region" description="Helical" evidence="9">
    <location>
        <begin position="714"/>
        <end position="734"/>
    </location>
</feature>
<proteinExistence type="inferred from homology"/>
<feature type="transmembrane region" description="Helical" evidence="9">
    <location>
        <begin position="44"/>
        <end position="65"/>
    </location>
</feature>
<dbReference type="CDD" id="cd18578">
    <property type="entry name" value="ABC_6TM_Pgp_ABCB1_D2_like"/>
    <property type="match status" value="1"/>
</dbReference>
<protein>
    <submittedName>
        <fullName evidence="12">Abc transporter</fullName>
    </submittedName>
</protein>
<dbReference type="InterPro" id="IPR017871">
    <property type="entry name" value="ABC_transporter-like_CS"/>
</dbReference>
<dbReference type="InterPro" id="IPR003439">
    <property type="entry name" value="ABC_transporter-like_ATP-bd"/>
</dbReference>
<dbReference type="GO" id="GO:0005524">
    <property type="term" value="F:ATP binding"/>
    <property type="evidence" value="ECO:0007669"/>
    <property type="project" value="UniProtKB-KW"/>
</dbReference>
<dbReference type="PANTHER" id="PTHR43394:SF27">
    <property type="entry name" value="ATP-DEPENDENT TRANSLOCASE ABCB1-LIKE"/>
    <property type="match status" value="1"/>
</dbReference>
<dbReference type="InterPro" id="IPR003593">
    <property type="entry name" value="AAA+_ATPase"/>
</dbReference>
<keyword evidence="3" id="KW-0813">Transport</keyword>
<evidence type="ECO:0000256" key="7">
    <source>
        <dbReference type="ARBA" id="ARBA00022989"/>
    </source>
</evidence>
<dbReference type="GO" id="GO:0090374">
    <property type="term" value="P:oligopeptide export from mitochondrion"/>
    <property type="evidence" value="ECO:0007669"/>
    <property type="project" value="TreeGrafter"/>
</dbReference>
<feature type="transmembrane region" description="Helical" evidence="9">
    <location>
        <begin position="225"/>
        <end position="248"/>
    </location>
</feature>
<feature type="transmembrane region" description="Helical" evidence="9">
    <location>
        <begin position="820"/>
        <end position="842"/>
    </location>
</feature>
<feature type="transmembrane region" description="Helical" evidence="9">
    <location>
        <begin position="268"/>
        <end position="289"/>
    </location>
</feature>
<feature type="transmembrane region" description="Helical" evidence="9">
    <location>
        <begin position="923"/>
        <end position="942"/>
    </location>
</feature>
<feature type="domain" description="ABC transmembrane type-1" evidence="11">
    <location>
        <begin position="674"/>
        <end position="939"/>
    </location>
</feature>
<dbReference type="SUPFAM" id="SSF90123">
    <property type="entry name" value="ABC transporter transmembrane region"/>
    <property type="match status" value="2"/>
</dbReference>
<dbReference type="Pfam" id="PF00005">
    <property type="entry name" value="ABC_tran"/>
    <property type="match status" value="3"/>
</dbReference>
<evidence type="ECO:0000259" key="11">
    <source>
        <dbReference type="PROSITE" id="PS50929"/>
    </source>
</evidence>
<feature type="transmembrane region" description="Helical" evidence="9">
    <location>
        <begin position="671"/>
        <end position="694"/>
    </location>
</feature>
<dbReference type="OrthoDB" id="6500128at2759"/>
<feature type="domain" description="ABC transporter" evidence="10">
    <location>
        <begin position="332"/>
        <end position="577"/>
    </location>
</feature>
<dbReference type="SUPFAM" id="SSF52540">
    <property type="entry name" value="P-loop containing nucleoside triphosphate hydrolases"/>
    <property type="match status" value="2"/>
</dbReference>
<accession>A0A078AV49</accession>
<dbReference type="Pfam" id="PF00664">
    <property type="entry name" value="ABC_membrane"/>
    <property type="match status" value="2"/>
</dbReference>
<dbReference type="FunFam" id="3.40.50.300:FF:000604">
    <property type="entry name" value="ABC transporter B family member 28"/>
    <property type="match status" value="1"/>
</dbReference>
<evidence type="ECO:0000256" key="4">
    <source>
        <dbReference type="ARBA" id="ARBA00022692"/>
    </source>
</evidence>
<dbReference type="InterPro" id="IPR027417">
    <property type="entry name" value="P-loop_NTPase"/>
</dbReference>
<organism evidence="12 13">
    <name type="scientific">Stylonychia lemnae</name>
    <name type="common">Ciliate</name>
    <dbReference type="NCBI Taxonomy" id="5949"/>
    <lineage>
        <taxon>Eukaryota</taxon>
        <taxon>Sar</taxon>
        <taxon>Alveolata</taxon>
        <taxon>Ciliophora</taxon>
        <taxon>Intramacronucleata</taxon>
        <taxon>Spirotrichea</taxon>
        <taxon>Stichotrichia</taxon>
        <taxon>Sporadotrichida</taxon>
        <taxon>Oxytrichidae</taxon>
        <taxon>Stylonychinae</taxon>
        <taxon>Stylonychia</taxon>
    </lineage>
</organism>
<dbReference type="PROSITE" id="PS50893">
    <property type="entry name" value="ABC_TRANSPORTER_2"/>
    <property type="match status" value="2"/>
</dbReference>
<dbReference type="PANTHER" id="PTHR43394">
    <property type="entry name" value="ATP-DEPENDENT PERMEASE MDL1, MITOCHONDRIAL"/>
    <property type="match status" value="1"/>
</dbReference>
<dbReference type="SMART" id="SM00382">
    <property type="entry name" value="AAA"/>
    <property type="match status" value="2"/>
</dbReference>
<reference evidence="12 13" key="1">
    <citation type="submission" date="2014-06" db="EMBL/GenBank/DDBJ databases">
        <authorList>
            <person name="Swart Estienne"/>
        </authorList>
    </citation>
    <scope>NUCLEOTIDE SEQUENCE [LARGE SCALE GENOMIC DNA]</scope>
    <source>
        <strain evidence="12 13">130c</strain>
    </source>
</reference>
<dbReference type="InterPro" id="IPR011527">
    <property type="entry name" value="ABC1_TM_dom"/>
</dbReference>